<sequence length="334" mass="36800">MSTAPWQREWQNAIRHPASLLKRLGLDASLLEPATRADRLFELRVPEAYLQRIEPGNRHDPLLRQVLPVDAESADSAGFGDDPVGDHASLANGGVIHKYRGRALLITTGACAINCRYCFRRHFPYADANASSGQWAGAIDYLRADPSISEAILSGGDPLSLNDRRLGALSEALASIPHLRRLRVHSRMPVVLPSRIDGALLEWLTGTRLTPVMVIHANHPNELDGRVADALQRLTARGVRLYNQAVLLRGVNDDAATLEALGERLFELGVQPYYLHLLDRVRGAAHFEVDDATAAALMRALAAVTPGYMLPRLVREVAGEPWKVPIDWTRHAPM</sequence>
<keyword evidence="9 15" id="KW-0663">Pyridoxal phosphate</keyword>
<dbReference type="PANTHER" id="PTHR30538:SF1">
    <property type="entry name" value="L-LYSINE 2,3-AMINOMUTASE"/>
    <property type="match status" value="1"/>
</dbReference>
<dbReference type="InterPro" id="IPR058240">
    <property type="entry name" value="rSAM_sf"/>
</dbReference>
<keyword evidence="10" id="KW-0408">Iron</keyword>
<name>A0A557RHA8_9GAMM</name>
<keyword evidence="12" id="KW-0413">Isomerase</keyword>
<evidence type="ECO:0000256" key="10">
    <source>
        <dbReference type="ARBA" id="ARBA00023004"/>
    </source>
</evidence>
<feature type="binding site" evidence="14">
    <location>
        <position position="115"/>
    </location>
    <ligand>
        <name>[4Fe-4S] cluster</name>
        <dbReference type="ChEBI" id="CHEBI:49883"/>
        <note>4Fe-4S-S-AdoMet</note>
    </ligand>
</feature>
<dbReference type="SFLD" id="SFLDG01070">
    <property type="entry name" value="PLP-dependent"/>
    <property type="match status" value="1"/>
</dbReference>
<evidence type="ECO:0000313" key="17">
    <source>
        <dbReference type="EMBL" id="TVO64515.1"/>
    </source>
</evidence>
<accession>A0A557RHA8</accession>
<dbReference type="EMBL" id="VMKP01000003">
    <property type="protein sequence ID" value="TVO64515.1"/>
    <property type="molecule type" value="Genomic_DNA"/>
</dbReference>
<dbReference type="PANTHER" id="PTHR30538">
    <property type="entry name" value="LYSINE 2,3-AMINOMUTASE-RELATED"/>
    <property type="match status" value="1"/>
</dbReference>
<evidence type="ECO:0000256" key="6">
    <source>
        <dbReference type="ARBA" id="ARBA00022485"/>
    </source>
</evidence>
<dbReference type="SFLD" id="SFLDS00029">
    <property type="entry name" value="Radical_SAM"/>
    <property type="match status" value="1"/>
</dbReference>
<dbReference type="Pfam" id="PF04055">
    <property type="entry name" value="Radical_SAM"/>
    <property type="match status" value="1"/>
</dbReference>
<dbReference type="RefSeq" id="WP_144348085.1">
    <property type="nucleotide sequence ID" value="NZ_VMKP01000003.1"/>
</dbReference>
<feature type="domain" description="Radical SAM core" evidence="16">
    <location>
        <begin position="97"/>
        <end position="320"/>
    </location>
</feature>
<keyword evidence="6 14" id="KW-0004">4Fe-4S</keyword>
<dbReference type="InterPro" id="IPR007197">
    <property type="entry name" value="rSAM"/>
</dbReference>
<dbReference type="CDD" id="cd01335">
    <property type="entry name" value="Radical_SAM"/>
    <property type="match status" value="1"/>
</dbReference>
<evidence type="ECO:0000256" key="3">
    <source>
        <dbReference type="ARBA" id="ARBA00001966"/>
    </source>
</evidence>
<dbReference type="GO" id="GO:0046872">
    <property type="term" value="F:metal ion binding"/>
    <property type="evidence" value="ECO:0007669"/>
    <property type="project" value="UniProtKB-KW"/>
</dbReference>
<dbReference type="PIRSF" id="PIRSF004911">
    <property type="entry name" value="DUF160"/>
    <property type="match status" value="1"/>
</dbReference>
<comment type="caution">
    <text evidence="17">The sequence shown here is derived from an EMBL/GenBank/DDBJ whole genome shotgun (WGS) entry which is preliminary data.</text>
</comment>
<evidence type="ECO:0000256" key="8">
    <source>
        <dbReference type="ARBA" id="ARBA00022723"/>
    </source>
</evidence>
<evidence type="ECO:0000256" key="4">
    <source>
        <dbReference type="ARBA" id="ARBA00008703"/>
    </source>
</evidence>
<evidence type="ECO:0000313" key="18">
    <source>
        <dbReference type="Proteomes" id="UP000316688"/>
    </source>
</evidence>
<evidence type="ECO:0000256" key="2">
    <source>
        <dbReference type="ARBA" id="ARBA00001933"/>
    </source>
</evidence>
<keyword evidence="8 14" id="KW-0479">Metal-binding</keyword>
<evidence type="ECO:0000256" key="1">
    <source>
        <dbReference type="ARBA" id="ARBA00001352"/>
    </source>
</evidence>
<dbReference type="AlphaFoldDB" id="A0A557RHA8"/>
<dbReference type="InterPro" id="IPR003739">
    <property type="entry name" value="Lys_aminomutase/Glu_NH3_mut"/>
</dbReference>
<dbReference type="Gene3D" id="3.20.20.70">
    <property type="entry name" value="Aldolase class I"/>
    <property type="match status" value="1"/>
</dbReference>
<comment type="cofactor">
    <cofactor evidence="2 15">
        <name>pyridoxal 5'-phosphate</name>
        <dbReference type="ChEBI" id="CHEBI:597326"/>
    </cofactor>
</comment>
<evidence type="ECO:0000256" key="11">
    <source>
        <dbReference type="ARBA" id="ARBA00023014"/>
    </source>
</evidence>
<evidence type="ECO:0000256" key="14">
    <source>
        <dbReference type="PIRSR" id="PIRSR004911-1"/>
    </source>
</evidence>
<feature type="modified residue" description="N6-(pyridoxal phosphate)lysine" evidence="15">
    <location>
        <position position="323"/>
    </location>
</feature>
<evidence type="ECO:0000256" key="9">
    <source>
        <dbReference type="ARBA" id="ARBA00022898"/>
    </source>
</evidence>
<reference evidence="17 18" key="1">
    <citation type="submission" date="2019-07" db="EMBL/GenBank/DDBJ databases">
        <title>Reclasification of Spiribacter aquaticus.</title>
        <authorList>
            <person name="Leon M.J."/>
            <person name="Sanchez-Porro C."/>
            <person name="Ventosa A."/>
        </authorList>
    </citation>
    <scope>NUCLEOTIDE SEQUENCE [LARGE SCALE GENOMIC DNA]</scope>
    <source>
        <strain evidence="17 18">SP30</strain>
    </source>
</reference>
<keyword evidence="18" id="KW-1185">Reference proteome</keyword>
<proteinExistence type="inferred from homology"/>
<protein>
    <recommendedName>
        <fullName evidence="5">L-lysine 2,3-aminomutase</fullName>
    </recommendedName>
    <alternativeName>
        <fullName evidence="13">EF-P post-translational modification enzyme B</fullName>
    </alternativeName>
</protein>
<feature type="binding site" evidence="14">
    <location>
        <position position="111"/>
    </location>
    <ligand>
        <name>[4Fe-4S] cluster</name>
        <dbReference type="ChEBI" id="CHEBI:49883"/>
        <note>4Fe-4S-S-AdoMet</note>
    </ligand>
</feature>
<dbReference type="GO" id="GO:0051539">
    <property type="term" value="F:4 iron, 4 sulfur cluster binding"/>
    <property type="evidence" value="ECO:0007669"/>
    <property type="project" value="UniProtKB-KW"/>
</dbReference>
<keyword evidence="7" id="KW-0949">S-adenosyl-L-methionine</keyword>
<gene>
    <name evidence="17" type="primary">epmB</name>
    <name evidence="17" type="ORF">FPL11_07630</name>
</gene>
<comment type="catalytic activity">
    <reaction evidence="1">
        <text>L-lysine = D-beta-lysine</text>
        <dbReference type="Rhea" id="RHEA:44148"/>
        <dbReference type="ChEBI" id="CHEBI:32551"/>
        <dbReference type="ChEBI" id="CHEBI:84138"/>
    </reaction>
</comment>
<dbReference type="NCBIfam" id="TIGR03821">
    <property type="entry name" value="EFP_modif_epmB"/>
    <property type="match status" value="1"/>
</dbReference>
<keyword evidence="11 14" id="KW-0411">Iron-sulfur</keyword>
<evidence type="ECO:0000256" key="15">
    <source>
        <dbReference type="PIRSR" id="PIRSR603739-50"/>
    </source>
</evidence>
<comment type="similarity">
    <text evidence="4">Belongs to the radical SAM superfamily. KamA family.</text>
</comment>
<organism evidence="17 18">
    <name type="scientific">Spiribacter aquaticus</name>
    <dbReference type="NCBI Taxonomy" id="1935996"/>
    <lineage>
        <taxon>Bacteria</taxon>
        <taxon>Pseudomonadati</taxon>
        <taxon>Pseudomonadota</taxon>
        <taxon>Gammaproteobacteria</taxon>
        <taxon>Chromatiales</taxon>
        <taxon>Ectothiorhodospiraceae</taxon>
        <taxon>Spiribacter</taxon>
    </lineage>
</organism>
<evidence type="ECO:0000256" key="7">
    <source>
        <dbReference type="ARBA" id="ARBA00022691"/>
    </source>
</evidence>
<dbReference type="PROSITE" id="PS51918">
    <property type="entry name" value="RADICAL_SAM"/>
    <property type="match status" value="1"/>
</dbReference>
<comment type="cofactor">
    <cofactor evidence="3">
        <name>[4Fe-4S] cluster</name>
        <dbReference type="ChEBI" id="CHEBI:49883"/>
    </cofactor>
</comment>
<dbReference type="InterPro" id="IPR022462">
    <property type="entry name" value="EpmB"/>
</dbReference>
<dbReference type="SUPFAM" id="SSF102114">
    <property type="entry name" value="Radical SAM enzymes"/>
    <property type="match status" value="1"/>
</dbReference>
<evidence type="ECO:0000256" key="12">
    <source>
        <dbReference type="ARBA" id="ARBA00023235"/>
    </source>
</evidence>
<dbReference type="InterPro" id="IPR013785">
    <property type="entry name" value="Aldolase_TIM"/>
</dbReference>
<feature type="binding site" evidence="14">
    <location>
        <position position="118"/>
    </location>
    <ligand>
        <name>[4Fe-4S] cluster</name>
        <dbReference type="ChEBI" id="CHEBI:49883"/>
        <note>4Fe-4S-S-AdoMet</note>
    </ligand>
</feature>
<dbReference type="NCBIfam" id="TIGR00238">
    <property type="entry name" value="KamA family radical SAM protein"/>
    <property type="match status" value="1"/>
</dbReference>
<dbReference type="SFLD" id="SFLDF00314">
    <property type="entry name" value="L-lysine_2_3-aminomutase_(yjeK"/>
    <property type="match status" value="1"/>
</dbReference>
<evidence type="ECO:0000256" key="13">
    <source>
        <dbReference type="ARBA" id="ARBA00030756"/>
    </source>
</evidence>
<evidence type="ECO:0000259" key="16">
    <source>
        <dbReference type="PROSITE" id="PS51918"/>
    </source>
</evidence>
<dbReference type="Proteomes" id="UP000316688">
    <property type="component" value="Unassembled WGS sequence"/>
</dbReference>
<dbReference type="GO" id="GO:0016853">
    <property type="term" value="F:isomerase activity"/>
    <property type="evidence" value="ECO:0007669"/>
    <property type="project" value="UniProtKB-KW"/>
</dbReference>
<evidence type="ECO:0000256" key="5">
    <source>
        <dbReference type="ARBA" id="ARBA00022363"/>
    </source>
</evidence>